<dbReference type="PANTHER" id="PTHR43065">
    <property type="entry name" value="SENSOR HISTIDINE KINASE"/>
    <property type="match status" value="1"/>
</dbReference>
<dbReference type="InterPro" id="IPR004358">
    <property type="entry name" value="Sig_transdc_His_kin-like_C"/>
</dbReference>
<dbReference type="Gene3D" id="1.10.287.130">
    <property type="match status" value="1"/>
</dbReference>
<protein>
    <recommendedName>
        <fullName evidence="2">histidine kinase</fullName>
        <ecNumber evidence="2">2.7.13.3</ecNumber>
    </recommendedName>
</protein>
<keyword evidence="8" id="KW-0902">Two-component regulatory system</keyword>
<dbReference type="GO" id="GO:0000155">
    <property type="term" value="F:phosphorelay sensor kinase activity"/>
    <property type="evidence" value="ECO:0007669"/>
    <property type="project" value="InterPro"/>
</dbReference>
<feature type="domain" description="PAC" evidence="11">
    <location>
        <begin position="367"/>
        <end position="419"/>
    </location>
</feature>
<dbReference type="EC" id="2.7.13.3" evidence="2"/>
<dbReference type="SUPFAM" id="SSF55874">
    <property type="entry name" value="ATPase domain of HSP90 chaperone/DNA topoisomerase II/histidine kinase"/>
    <property type="match status" value="1"/>
</dbReference>
<evidence type="ECO:0000259" key="10">
    <source>
        <dbReference type="PROSITE" id="PS50109"/>
    </source>
</evidence>
<dbReference type="RefSeq" id="WP_135246768.1">
    <property type="nucleotide sequence ID" value="NZ_SIHO01000003.1"/>
</dbReference>
<reference evidence="12 13" key="1">
    <citation type="submission" date="2019-02" db="EMBL/GenBank/DDBJ databases">
        <title>Polymorphobacter sp. isolated from the lake at the Tibet of China.</title>
        <authorList>
            <person name="Li A."/>
        </authorList>
    </citation>
    <scope>NUCLEOTIDE SEQUENCE [LARGE SCALE GENOMIC DNA]</scope>
    <source>
        <strain evidence="12 13">DJ1R-1</strain>
    </source>
</reference>
<evidence type="ECO:0000256" key="5">
    <source>
        <dbReference type="ARBA" id="ARBA00022741"/>
    </source>
</evidence>
<sequence>MVLASWLSHAAWLHQKLPFIFMMKFNAALGALLCALALRLHLHGRRRTSVTLAALALLVGILSISANMFDIPRGFGELFVRDWAGNHPGAPGAVPVASALTIGIMASALLTLGLVRSTPWRNVAIQIACLLTFALSFEVIAFRLAQGGYLFAPAHSDRMSGVGALVAIALSTAVLADSWRQETLTVMRVPIGLPLLYCLAVATIDLYTPLELNIAICYIPLVFFALAFNRPSTVIDLAALATFLIVLGVIVSPRGEMPLWMVIINRSLAIIAVWLIAFLVNAVLVARNRSRRSQQHLASAQRLAKSGSFELDFRTMMLEGSHAFDLMHARREGPGSWAAFADTSVAPDDRAALARLIERARDGVESDPIDYSFLGADASARNAVLHTRLIKGPGGAVTGLIGVVQDVTEARKAQAHQAEIEMQLRHAQKLEALGELVGGIAHDLNNTLLPVTMLVPALRKSAPGRISEGLELIGSAADRARELVREILRFSRKDPASKEPLRLDELVAQALPIIRAGIPKTTKIVAEMTEVPEILGSKGQIYQTLLNLVTNAARAIGTKHGTITINVRHDPGGNVVLTVADDGIGMDEATRAHIFEPFFTRHANAGGTGLGLSIVNGIVMAHGGSISVASAPGVGTRFELKFPAQRMMEAA</sequence>
<evidence type="ECO:0000256" key="4">
    <source>
        <dbReference type="ARBA" id="ARBA00022679"/>
    </source>
</evidence>
<dbReference type="SMART" id="SM00388">
    <property type="entry name" value="HisKA"/>
    <property type="match status" value="1"/>
</dbReference>
<keyword evidence="3" id="KW-0597">Phosphoprotein</keyword>
<evidence type="ECO:0000256" key="8">
    <source>
        <dbReference type="ARBA" id="ARBA00023012"/>
    </source>
</evidence>
<evidence type="ECO:0000313" key="12">
    <source>
        <dbReference type="EMBL" id="TFU01264.1"/>
    </source>
</evidence>
<dbReference type="SUPFAM" id="SSF55785">
    <property type="entry name" value="PYP-like sensor domain (PAS domain)"/>
    <property type="match status" value="1"/>
</dbReference>
<dbReference type="Pfam" id="PF02518">
    <property type="entry name" value="HATPase_c"/>
    <property type="match status" value="1"/>
</dbReference>
<feature type="transmembrane region" description="Helical" evidence="9">
    <location>
        <begin position="20"/>
        <end position="38"/>
    </location>
</feature>
<dbReference type="InterPro" id="IPR003594">
    <property type="entry name" value="HATPase_dom"/>
</dbReference>
<feature type="transmembrane region" description="Helical" evidence="9">
    <location>
        <begin position="89"/>
        <end position="111"/>
    </location>
</feature>
<keyword evidence="6" id="KW-0418">Kinase</keyword>
<dbReference type="Gene3D" id="3.30.450.20">
    <property type="entry name" value="PAS domain"/>
    <property type="match status" value="1"/>
</dbReference>
<feature type="transmembrane region" description="Helical" evidence="9">
    <location>
        <begin position="234"/>
        <end position="251"/>
    </location>
</feature>
<dbReference type="Gene3D" id="3.30.565.10">
    <property type="entry name" value="Histidine kinase-like ATPase, C-terminal domain"/>
    <property type="match status" value="1"/>
</dbReference>
<evidence type="ECO:0000256" key="7">
    <source>
        <dbReference type="ARBA" id="ARBA00022840"/>
    </source>
</evidence>
<name>A0A4Y9EKN8_9SPHN</name>
<comment type="catalytic activity">
    <reaction evidence="1">
        <text>ATP + protein L-histidine = ADP + protein N-phospho-L-histidine.</text>
        <dbReference type="EC" id="2.7.13.3"/>
    </reaction>
</comment>
<proteinExistence type="predicted"/>
<dbReference type="InterPro" id="IPR035965">
    <property type="entry name" value="PAS-like_dom_sf"/>
</dbReference>
<dbReference type="InterPro" id="IPR003661">
    <property type="entry name" value="HisK_dim/P_dom"/>
</dbReference>
<keyword evidence="9" id="KW-1133">Transmembrane helix</keyword>
<keyword evidence="9" id="KW-0472">Membrane</keyword>
<evidence type="ECO:0000313" key="13">
    <source>
        <dbReference type="Proteomes" id="UP000297737"/>
    </source>
</evidence>
<keyword evidence="9" id="KW-0812">Transmembrane</keyword>
<dbReference type="EMBL" id="SIHO01000003">
    <property type="protein sequence ID" value="TFU01264.1"/>
    <property type="molecule type" value="Genomic_DNA"/>
</dbReference>
<dbReference type="CDD" id="cd00082">
    <property type="entry name" value="HisKA"/>
    <property type="match status" value="1"/>
</dbReference>
<dbReference type="Pfam" id="PF00512">
    <property type="entry name" value="HisKA"/>
    <property type="match status" value="1"/>
</dbReference>
<dbReference type="PANTHER" id="PTHR43065:SF46">
    <property type="entry name" value="C4-DICARBOXYLATE TRANSPORT SENSOR PROTEIN DCTB"/>
    <property type="match status" value="1"/>
</dbReference>
<feature type="transmembrane region" description="Helical" evidence="9">
    <location>
        <begin position="50"/>
        <end position="69"/>
    </location>
</feature>
<keyword evidence="5" id="KW-0547">Nucleotide-binding</keyword>
<dbReference type="InterPro" id="IPR036890">
    <property type="entry name" value="HATPase_C_sf"/>
</dbReference>
<dbReference type="PROSITE" id="PS50113">
    <property type="entry name" value="PAC"/>
    <property type="match status" value="1"/>
</dbReference>
<evidence type="ECO:0000259" key="11">
    <source>
        <dbReference type="PROSITE" id="PS50113"/>
    </source>
</evidence>
<dbReference type="AlphaFoldDB" id="A0A4Y9EKN8"/>
<evidence type="ECO:0000256" key="1">
    <source>
        <dbReference type="ARBA" id="ARBA00000085"/>
    </source>
</evidence>
<evidence type="ECO:0000256" key="3">
    <source>
        <dbReference type="ARBA" id="ARBA00022553"/>
    </source>
</evidence>
<dbReference type="SMART" id="SM00387">
    <property type="entry name" value="HATPase_c"/>
    <property type="match status" value="1"/>
</dbReference>
<dbReference type="SUPFAM" id="SSF47384">
    <property type="entry name" value="Homodimeric domain of signal transducing histidine kinase"/>
    <property type="match status" value="1"/>
</dbReference>
<dbReference type="OrthoDB" id="9796100at2"/>
<feature type="transmembrane region" description="Helical" evidence="9">
    <location>
        <begin position="263"/>
        <end position="286"/>
    </location>
</feature>
<gene>
    <name evidence="12" type="ORF">EUV02_13250</name>
</gene>
<dbReference type="InterPro" id="IPR000700">
    <property type="entry name" value="PAS-assoc_C"/>
</dbReference>
<dbReference type="InterPro" id="IPR036097">
    <property type="entry name" value="HisK_dim/P_sf"/>
</dbReference>
<keyword evidence="7" id="KW-0067">ATP-binding</keyword>
<accession>A0A4Y9EKN8</accession>
<feature type="transmembrane region" description="Helical" evidence="9">
    <location>
        <begin position="210"/>
        <end position="227"/>
    </location>
</feature>
<feature type="transmembrane region" description="Helical" evidence="9">
    <location>
        <begin position="123"/>
        <end position="142"/>
    </location>
</feature>
<dbReference type="Proteomes" id="UP000297737">
    <property type="component" value="Unassembled WGS sequence"/>
</dbReference>
<organism evidence="12 13">
    <name type="scientific">Glacieibacterium arshaanense</name>
    <dbReference type="NCBI Taxonomy" id="2511025"/>
    <lineage>
        <taxon>Bacteria</taxon>
        <taxon>Pseudomonadati</taxon>
        <taxon>Pseudomonadota</taxon>
        <taxon>Alphaproteobacteria</taxon>
        <taxon>Sphingomonadales</taxon>
        <taxon>Sphingosinicellaceae</taxon>
        <taxon>Glacieibacterium</taxon>
    </lineage>
</organism>
<dbReference type="PRINTS" id="PR00344">
    <property type="entry name" value="BCTRLSENSOR"/>
</dbReference>
<dbReference type="PROSITE" id="PS50109">
    <property type="entry name" value="HIS_KIN"/>
    <property type="match status" value="1"/>
</dbReference>
<feature type="domain" description="Histidine kinase" evidence="10">
    <location>
        <begin position="439"/>
        <end position="646"/>
    </location>
</feature>
<dbReference type="CDD" id="cd00075">
    <property type="entry name" value="HATPase"/>
    <property type="match status" value="1"/>
</dbReference>
<dbReference type="InterPro" id="IPR005467">
    <property type="entry name" value="His_kinase_dom"/>
</dbReference>
<feature type="transmembrane region" description="Helical" evidence="9">
    <location>
        <begin position="186"/>
        <end position="204"/>
    </location>
</feature>
<evidence type="ECO:0000256" key="9">
    <source>
        <dbReference type="SAM" id="Phobius"/>
    </source>
</evidence>
<keyword evidence="13" id="KW-1185">Reference proteome</keyword>
<keyword evidence="4" id="KW-0808">Transferase</keyword>
<comment type="caution">
    <text evidence="12">The sequence shown here is derived from an EMBL/GenBank/DDBJ whole genome shotgun (WGS) entry which is preliminary data.</text>
</comment>
<dbReference type="GO" id="GO:0005524">
    <property type="term" value="F:ATP binding"/>
    <property type="evidence" value="ECO:0007669"/>
    <property type="project" value="UniProtKB-KW"/>
</dbReference>
<evidence type="ECO:0000256" key="2">
    <source>
        <dbReference type="ARBA" id="ARBA00012438"/>
    </source>
</evidence>
<feature type="transmembrane region" description="Helical" evidence="9">
    <location>
        <begin position="162"/>
        <end position="179"/>
    </location>
</feature>
<evidence type="ECO:0000256" key="6">
    <source>
        <dbReference type="ARBA" id="ARBA00022777"/>
    </source>
</evidence>